<dbReference type="RefSeq" id="WP_238469091.1">
    <property type="nucleotide sequence ID" value="NZ_JAKLJA010000119.1"/>
</dbReference>
<dbReference type="Pfam" id="PF13737">
    <property type="entry name" value="DDE_Tnp_1_5"/>
    <property type="match status" value="1"/>
</dbReference>
<dbReference type="InterPro" id="IPR025668">
    <property type="entry name" value="Tnp_DDE_dom"/>
</dbReference>
<gene>
    <name evidence="2" type="ORF">L5014_38510</name>
</gene>
<protein>
    <submittedName>
        <fullName evidence="2">IS5 family transposase</fullName>
    </submittedName>
</protein>
<proteinExistence type="predicted"/>
<keyword evidence="3" id="KW-1185">Reference proteome</keyword>
<dbReference type="PANTHER" id="PTHR34631">
    <property type="match status" value="1"/>
</dbReference>
<evidence type="ECO:0000259" key="1">
    <source>
        <dbReference type="Pfam" id="PF13737"/>
    </source>
</evidence>
<sequence length="320" mass="35079">MRKDTTSKQSSLKAKYRVKNWAQYNAGLIARGDLTVWIDPSLFAAPPELDVRARGRPCVYPDALVQMLLGLKQVFRLPLRALQGFALSLGKLAFPGLPVPNYTTLSRRAQTLKVALPVLHTGEPLHLVVDSTGLKVYGEGEWKVRKHGWSKRRTWRKVHLAMDANTGQICAALMTHQDEGDGEVLPDLLDQIPADVPIGTVGGDGAYDTKPCHAQIAARAATPSIPPREGAIPWPESTPGAAWRNAAIDAIAQSSRSEWKQESGYHRRSLAETLMYRLKILTGACLWAREIGSQATEVSIRAGVLNRMAALARPRSVRTA</sequence>
<feature type="domain" description="Transposase DDE" evidence="1">
    <location>
        <begin position="30"/>
        <end position="139"/>
    </location>
</feature>
<name>A0A9X1UPR3_9BURK</name>
<dbReference type="PANTHER" id="PTHR34631:SF3">
    <property type="entry name" value="ISSOD12 TRANSPOSASE TNPA_ISSOD12"/>
    <property type="match status" value="1"/>
</dbReference>
<organism evidence="2 3">
    <name type="scientific">Paraburkholderia tagetis</name>
    <dbReference type="NCBI Taxonomy" id="2913261"/>
    <lineage>
        <taxon>Bacteria</taxon>
        <taxon>Pseudomonadati</taxon>
        <taxon>Pseudomonadota</taxon>
        <taxon>Betaproteobacteria</taxon>
        <taxon>Burkholderiales</taxon>
        <taxon>Burkholderiaceae</taxon>
        <taxon>Paraburkholderia</taxon>
    </lineage>
</organism>
<dbReference type="Proteomes" id="UP001139308">
    <property type="component" value="Unassembled WGS sequence"/>
</dbReference>
<dbReference type="NCBIfam" id="NF033579">
    <property type="entry name" value="transpos_IS5_2"/>
    <property type="match status" value="1"/>
</dbReference>
<evidence type="ECO:0000313" key="2">
    <source>
        <dbReference type="EMBL" id="MCG5079132.1"/>
    </source>
</evidence>
<dbReference type="InterPro" id="IPR053520">
    <property type="entry name" value="Transposase_Tn903"/>
</dbReference>
<dbReference type="EMBL" id="JAKLJA010000119">
    <property type="protein sequence ID" value="MCG5079132.1"/>
    <property type="molecule type" value="Genomic_DNA"/>
</dbReference>
<accession>A0A9X1UPR3</accession>
<dbReference type="InterPro" id="IPR053172">
    <property type="entry name" value="Tn903_transposase"/>
</dbReference>
<evidence type="ECO:0000313" key="3">
    <source>
        <dbReference type="Proteomes" id="UP001139308"/>
    </source>
</evidence>
<dbReference type="AlphaFoldDB" id="A0A9X1UPR3"/>
<reference evidence="2" key="1">
    <citation type="submission" date="2022-01" db="EMBL/GenBank/DDBJ databases">
        <title>Genome sequence and assembly of Parabukholderia sp. RG36.</title>
        <authorList>
            <person name="Chhetri G."/>
        </authorList>
    </citation>
    <scope>NUCLEOTIDE SEQUENCE</scope>
    <source>
        <strain evidence="2">RG36</strain>
    </source>
</reference>
<comment type="caution">
    <text evidence="2">The sequence shown here is derived from an EMBL/GenBank/DDBJ whole genome shotgun (WGS) entry which is preliminary data.</text>
</comment>